<dbReference type="EMBL" id="SMRT01000002">
    <property type="protein sequence ID" value="TDF99299.1"/>
    <property type="molecule type" value="Genomic_DNA"/>
</dbReference>
<gene>
    <name evidence="2" type="ORF">E1757_05410</name>
</gene>
<protein>
    <submittedName>
        <fullName evidence="2">DUF2953 domain-containing protein</fullName>
    </submittedName>
</protein>
<dbReference type="OrthoDB" id="1683589at2"/>
<organism evidence="2 3">
    <name type="scientific">Paenibacillus piri</name>
    <dbReference type="NCBI Taxonomy" id="2547395"/>
    <lineage>
        <taxon>Bacteria</taxon>
        <taxon>Bacillati</taxon>
        <taxon>Bacillota</taxon>
        <taxon>Bacilli</taxon>
        <taxon>Bacillales</taxon>
        <taxon>Paenibacillaceae</taxon>
        <taxon>Paenibacillus</taxon>
    </lineage>
</organism>
<name>A0A4R5KTS1_9BACL</name>
<evidence type="ECO:0000256" key="1">
    <source>
        <dbReference type="SAM" id="Phobius"/>
    </source>
</evidence>
<accession>A0A4R5KTS1</accession>
<dbReference type="AlphaFoldDB" id="A0A4R5KTS1"/>
<feature type="transmembrane region" description="Helical" evidence="1">
    <location>
        <begin position="185"/>
        <end position="205"/>
    </location>
</feature>
<keyword evidence="1" id="KW-0812">Transmembrane</keyword>
<keyword evidence="1" id="KW-1133">Transmembrane helix</keyword>
<keyword evidence="3" id="KW-1185">Reference proteome</keyword>
<proteinExistence type="predicted"/>
<dbReference type="Pfam" id="PF11167">
    <property type="entry name" value="DUF2953"/>
    <property type="match status" value="1"/>
</dbReference>
<reference evidence="2 3" key="1">
    <citation type="submission" date="2019-03" db="EMBL/GenBank/DDBJ databases">
        <title>This is whole genome sequence of Paenibacillus sp MS74 strain.</title>
        <authorList>
            <person name="Trinh H.N."/>
        </authorList>
    </citation>
    <scope>NUCLEOTIDE SEQUENCE [LARGE SCALE GENOMIC DNA]</scope>
    <source>
        <strain evidence="2 3">MS74</strain>
    </source>
</reference>
<evidence type="ECO:0000313" key="2">
    <source>
        <dbReference type="EMBL" id="TDF99299.1"/>
    </source>
</evidence>
<sequence>MIGAWIAGTAAVVLVLLAASNVKLRMLILREKKNDEIVLDIQGLYGLVKKRIEIPMLQFHNIKEGIGYKTEFVNSKAQELTHDNRQHINKRTITEAFENMRELFAHCFHLHDWLLGTLKHVHCTGMYWKTEVGLGDAAETAMTTGLVWGLKTSLLGFIFRFIKLDVTPEINVVPLFNQVKFFTDVIWTARIRFFYVMLAGILLLYRILKVKGGLKTWQRLLFKT</sequence>
<dbReference type="Proteomes" id="UP000295636">
    <property type="component" value="Unassembled WGS sequence"/>
</dbReference>
<evidence type="ECO:0000313" key="3">
    <source>
        <dbReference type="Proteomes" id="UP000295636"/>
    </source>
</evidence>
<dbReference type="InterPro" id="IPR021338">
    <property type="entry name" value="DUF2953"/>
</dbReference>
<dbReference type="RefSeq" id="WP_133225837.1">
    <property type="nucleotide sequence ID" value="NZ_SMRT01000002.1"/>
</dbReference>
<comment type="caution">
    <text evidence="2">The sequence shown here is derived from an EMBL/GenBank/DDBJ whole genome shotgun (WGS) entry which is preliminary data.</text>
</comment>
<keyword evidence="1" id="KW-0472">Membrane</keyword>